<dbReference type="Proteomes" id="UP001549366">
    <property type="component" value="Unassembled WGS sequence"/>
</dbReference>
<evidence type="ECO:0000313" key="1">
    <source>
        <dbReference type="EMBL" id="MET4758343.1"/>
    </source>
</evidence>
<keyword evidence="2" id="KW-1185">Reference proteome</keyword>
<proteinExistence type="predicted"/>
<accession>A0ABV2SKS3</accession>
<dbReference type="RefSeq" id="WP_354008436.1">
    <property type="nucleotide sequence ID" value="NZ_JBEWTA010000001.1"/>
</dbReference>
<organism evidence="1 2">
    <name type="scientific">Endozoicomonas lisbonensis</name>
    <dbReference type="NCBI Taxonomy" id="3120522"/>
    <lineage>
        <taxon>Bacteria</taxon>
        <taxon>Pseudomonadati</taxon>
        <taxon>Pseudomonadota</taxon>
        <taxon>Gammaproteobacteria</taxon>
        <taxon>Oceanospirillales</taxon>
        <taxon>Endozoicomonadaceae</taxon>
        <taxon>Endozoicomonas</taxon>
    </lineage>
</organism>
<protein>
    <recommendedName>
        <fullName evidence="3">Carboxypeptidase regulatory-like domain-containing protein</fullName>
    </recommendedName>
</protein>
<evidence type="ECO:0008006" key="3">
    <source>
        <dbReference type="Google" id="ProtNLM"/>
    </source>
</evidence>
<dbReference type="PROSITE" id="PS51257">
    <property type="entry name" value="PROKAR_LIPOPROTEIN"/>
    <property type="match status" value="1"/>
</dbReference>
<reference evidence="1 2" key="1">
    <citation type="submission" date="2024-06" db="EMBL/GenBank/DDBJ databases">
        <title>Genomic Encyclopedia of Type Strains, Phase V (KMG-V): Genome sequencing to study the core and pangenomes of soil and plant-associated prokaryotes.</title>
        <authorList>
            <person name="Whitman W."/>
        </authorList>
    </citation>
    <scope>NUCLEOTIDE SEQUENCE [LARGE SCALE GENOMIC DNA]</scope>
    <source>
        <strain evidence="1 2">NE40</strain>
    </source>
</reference>
<dbReference type="EMBL" id="JBEWTB010000002">
    <property type="protein sequence ID" value="MET4758343.1"/>
    <property type="molecule type" value="Genomic_DNA"/>
</dbReference>
<comment type="caution">
    <text evidence="1">The sequence shown here is derived from an EMBL/GenBank/DDBJ whole genome shotgun (WGS) entry which is preliminary data.</text>
</comment>
<gene>
    <name evidence="1" type="ORF">V5J35_003535</name>
</gene>
<name>A0ABV2SKS3_9GAMM</name>
<sequence>MTPVKAIPLAIASALILAGCSDNSSDSPSSPPSEPTVTLSGIALDGDYLSDATVCLDQAMNNSCTGEIVGTTDSDGKFSLEVPESAAATGSQILVIPGSHKSSGALYRTLIDNSENSHSLTVSPFTTQVSDKVAMGENNNLPFAIRQAQSEVIEQNDFSANDQSIIFGDFLSHHDHDNYDAIVTRARESKLWLERAREREAELKNNPDYAQWDSIHVVAWNIWQHSFHTHAFFERYEESVHLKKKENGKKIERIEGTQWFVDENGIKTDDILQNWTESKKWDTGQLTVHTFFEFDYNRDGLFQFQGEKAAIGTYQYNDQGLLVMDMMELYNEGDPSLEGGNEQPARKFCPNFDILSELNKLSSKDPFDPCVDFVEQRMFKDSIDSSGTPTEADLMTEWQKPGNASLPVEMSSPAYYEERYTYWLENGGKSSEIFRDWEAKSENLKLDNPFNVVQKDSITSEGVLFNKIMAPGWDNPPEREFAVPNSSLRPLNQVNLVAWNQFAPTYHSETSEKDLQGNRNLSIEAFILNTSSKETDSGKKIQLNLPVEDENPILTARLQWNNKLETLAGEWTFSPIRNGVDESIDSDHGPDKKVYVKQTLVHQDSVKGIRGAYQTTQVEGAGVPGRIEKNPVFTPDFFSDISWSVVSKDLPAELMKLLFNGGTQFRFIDRIPAKELQPPANICWDQDIFSVDFNTLNYRGGDMIVSIRCGDGWWLRDQYMLRIKEPLDQTGHFTAELMTWKKGGNSFIDSPAEKYNLTFTRVQ</sequence>
<evidence type="ECO:0000313" key="2">
    <source>
        <dbReference type="Proteomes" id="UP001549366"/>
    </source>
</evidence>